<dbReference type="InterPro" id="IPR024524">
    <property type="entry name" value="DUF3800"/>
</dbReference>
<dbReference type="EMBL" id="FOVP01000032">
    <property type="protein sequence ID" value="SFO36620.1"/>
    <property type="molecule type" value="Genomic_DNA"/>
</dbReference>
<evidence type="ECO:0000313" key="1">
    <source>
        <dbReference type="EMBL" id="SFO36620.1"/>
    </source>
</evidence>
<keyword evidence="2" id="KW-1185">Reference proteome</keyword>
<name>A0A1I5GL18_9RHOB</name>
<dbReference type="RefSeq" id="WP_092842220.1">
    <property type="nucleotide sequence ID" value="NZ_FOVP01000032.1"/>
</dbReference>
<dbReference type="AlphaFoldDB" id="A0A1I5GL18"/>
<accession>A0A1I5GL18</accession>
<reference evidence="2" key="1">
    <citation type="submission" date="2016-10" db="EMBL/GenBank/DDBJ databases">
        <authorList>
            <person name="Varghese N."/>
            <person name="Submissions S."/>
        </authorList>
    </citation>
    <scope>NUCLEOTIDE SEQUENCE [LARGE SCALE GENOMIC DNA]</scope>
    <source>
        <strain evidence="2">DSM 28463</strain>
    </source>
</reference>
<sequence length="243" mass="28292">MDEIPIQEWACYADESSITKDKYSVVGCTVVRSSRLQYILNEIARLREKHKMYAEMKWSKVSNQKYDAYLDFVNFFFSMRYQGYLAFHATTFDNHKWDHRTYNESDPDIGLSKLYYQMLLHQFIRDYGDVASLYICLDRRRSSTSLDDLHKILNAGAAKDYRLDFGPVRVLRSKDSKKSDMLQINDIVLGAVAAHKNGKHLQNGTRAAKRDLANRVIEGAGLTNYRDTTGRNNSFTIWNFKPR</sequence>
<dbReference type="Pfam" id="PF12686">
    <property type="entry name" value="DUF3800"/>
    <property type="match status" value="1"/>
</dbReference>
<proteinExistence type="predicted"/>
<gene>
    <name evidence="1" type="ORF">SAMN04487859_13226</name>
</gene>
<organism evidence="1 2">
    <name type="scientific">Roseovarius lutimaris</name>
    <dbReference type="NCBI Taxonomy" id="1005928"/>
    <lineage>
        <taxon>Bacteria</taxon>
        <taxon>Pseudomonadati</taxon>
        <taxon>Pseudomonadota</taxon>
        <taxon>Alphaproteobacteria</taxon>
        <taxon>Rhodobacterales</taxon>
        <taxon>Roseobacteraceae</taxon>
        <taxon>Roseovarius</taxon>
    </lineage>
</organism>
<dbReference type="Proteomes" id="UP000198599">
    <property type="component" value="Unassembled WGS sequence"/>
</dbReference>
<evidence type="ECO:0008006" key="3">
    <source>
        <dbReference type="Google" id="ProtNLM"/>
    </source>
</evidence>
<dbReference type="OrthoDB" id="8353704at2"/>
<evidence type="ECO:0000313" key="2">
    <source>
        <dbReference type="Proteomes" id="UP000198599"/>
    </source>
</evidence>
<protein>
    <recommendedName>
        <fullName evidence="3">DUF3800 domain-containing protein</fullName>
    </recommendedName>
</protein>